<feature type="compositionally biased region" description="Pro residues" evidence="1">
    <location>
        <begin position="45"/>
        <end position="61"/>
    </location>
</feature>
<dbReference type="EMBL" id="BAAACA010000009">
    <property type="protein sequence ID" value="GAA0587846.1"/>
    <property type="molecule type" value="Genomic_DNA"/>
</dbReference>
<proteinExistence type="predicted"/>
<protein>
    <recommendedName>
        <fullName evidence="4">Extensin</fullName>
    </recommendedName>
</protein>
<comment type="caution">
    <text evidence="2">The sequence shown here is derived from an EMBL/GenBank/DDBJ whole genome shotgun (WGS) entry which is preliminary data.</text>
</comment>
<evidence type="ECO:0008006" key="4">
    <source>
        <dbReference type="Google" id="ProtNLM"/>
    </source>
</evidence>
<feature type="region of interest" description="Disordered" evidence="1">
    <location>
        <begin position="27"/>
        <end position="83"/>
    </location>
</feature>
<organism evidence="2 3">
    <name type="scientific">Streptomyces crystallinus</name>
    <dbReference type="NCBI Taxonomy" id="68191"/>
    <lineage>
        <taxon>Bacteria</taxon>
        <taxon>Bacillati</taxon>
        <taxon>Actinomycetota</taxon>
        <taxon>Actinomycetes</taxon>
        <taxon>Kitasatosporales</taxon>
        <taxon>Streptomycetaceae</taxon>
        <taxon>Streptomyces</taxon>
    </lineage>
</organism>
<dbReference type="Proteomes" id="UP001500668">
    <property type="component" value="Unassembled WGS sequence"/>
</dbReference>
<accession>A0ABP3QF20</accession>
<evidence type="ECO:0000313" key="3">
    <source>
        <dbReference type="Proteomes" id="UP001500668"/>
    </source>
</evidence>
<keyword evidence="3" id="KW-1185">Reference proteome</keyword>
<reference evidence="3" key="1">
    <citation type="journal article" date="2019" name="Int. J. Syst. Evol. Microbiol.">
        <title>The Global Catalogue of Microorganisms (GCM) 10K type strain sequencing project: providing services to taxonomists for standard genome sequencing and annotation.</title>
        <authorList>
            <consortium name="The Broad Institute Genomics Platform"/>
            <consortium name="The Broad Institute Genome Sequencing Center for Infectious Disease"/>
            <person name="Wu L."/>
            <person name="Ma J."/>
        </authorList>
    </citation>
    <scope>NUCLEOTIDE SEQUENCE [LARGE SCALE GENOMIC DNA]</scope>
    <source>
        <strain evidence="3">JCM 5067</strain>
    </source>
</reference>
<gene>
    <name evidence="2" type="ORF">GCM10010394_16230</name>
</gene>
<dbReference type="RefSeq" id="WP_344071699.1">
    <property type="nucleotide sequence ID" value="NZ_BAAACA010000009.1"/>
</dbReference>
<evidence type="ECO:0000256" key="1">
    <source>
        <dbReference type="SAM" id="MobiDB-lite"/>
    </source>
</evidence>
<name>A0ABP3QF20_9ACTN</name>
<evidence type="ECO:0000313" key="2">
    <source>
        <dbReference type="EMBL" id="GAA0587846.1"/>
    </source>
</evidence>
<sequence>MPVVQRAHGRTVGALAAAVTSTMGATLRHLQGASGRQDRPAAAPSSPPPAYSPGESPPPYTANPVGGAGAVDPPGYTEVPQGAFNPRELTEFQLDELVHQIIGRITRHIRTELRMDRERIGRLRDTRR</sequence>